<feature type="non-terminal residue" evidence="1">
    <location>
        <position position="261"/>
    </location>
</feature>
<protein>
    <submittedName>
        <fullName evidence="1">Uncharacterized protein</fullName>
    </submittedName>
</protein>
<dbReference type="InParanoid" id="A0A2P6NSK2"/>
<sequence length="261" mass="28726">MNKILGLYSLLLLVFAITPLSTPLLLALLSPSHNQTFSFYVRENSTQTFSFSWIQNLTSSSIWRWSGDLSAAVSPTHRSLFYTADYQKRSVTFFQEYSQAYPPIYWVALDHTVINADGSGRSPNYKQLSANSSHFAFSYGGDFLFSKEEGGPLMRRYIGNSSRGYLPQEVVTTDATLSSNFVTNQDGSKVFFLSAAGPVQLLSIPSTNRTTASLCLNDTRCQSGLRCGPASYCYEDEMNSSTVNCIDAGSSPAANSQVSFD</sequence>
<comment type="caution">
    <text evidence="1">The sequence shown here is derived from an EMBL/GenBank/DDBJ whole genome shotgun (WGS) entry which is preliminary data.</text>
</comment>
<proteinExistence type="predicted"/>
<evidence type="ECO:0000313" key="1">
    <source>
        <dbReference type="EMBL" id="PRP86949.1"/>
    </source>
</evidence>
<evidence type="ECO:0000313" key="2">
    <source>
        <dbReference type="Proteomes" id="UP000241769"/>
    </source>
</evidence>
<dbReference type="Proteomes" id="UP000241769">
    <property type="component" value="Unassembled WGS sequence"/>
</dbReference>
<organism evidence="1 2">
    <name type="scientific">Planoprotostelium fungivorum</name>
    <dbReference type="NCBI Taxonomy" id="1890364"/>
    <lineage>
        <taxon>Eukaryota</taxon>
        <taxon>Amoebozoa</taxon>
        <taxon>Evosea</taxon>
        <taxon>Variosea</taxon>
        <taxon>Cavosteliida</taxon>
        <taxon>Cavosteliaceae</taxon>
        <taxon>Planoprotostelium</taxon>
    </lineage>
</organism>
<dbReference type="AlphaFoldDB" id="A0A2P6NSK2"/>
<reference evidence="1 2" key="1">
    <citation type="journal article" date="2018" name="Genome Biol. Evol.">
        <title>Multiple Roots of Fruiting Body Formation in Amoebozoa.</title>
        <authorList>
            <person name="Hillmann F."/>
            <person name="Forbes G."/>
            <person name="Novohradska S."/>
            <person name="Ferling I."/>
            <person name="Riege K."/>
            <person name="Groth M."/>
            <person name="Westermann M."/>
            <person name="Marz M."/>
            <person name="Spaller T."/>
            <person name="Winckler T."/>
            <person name="Schaap P."/>
            <person name="Glockner G."/>
        </authorList>
    </citation>
    <scope>NUCLEOTIDE SEQUENCE [LARGE SCALE GENOMIC DNA]</scope>
    <source>
        <strain evidence="1 2">Jena</strain>
    </source>
</reference>
<gene>
    <name evidence="1" type="ORF">PROFUN_03697</name>
</gene>
<keyword evidence="2" id="KW-1185">Reference proteome</keyword>
<dbReference type="EMBL" id="MDYQ01000025">
    <property type="protein sequence ID" value="PRP86949.1"/>
    <property type="molecule type" value="Genomic_DNA"/>
</dbReference>
<accession>A0A2P6NSK2</accession>
<name>A0A2P6NSK2_9EUKA</name>